<dbReference type="RefSeq" id="WP_397078256.1">
    <property type="nucleotide sequence ID" value="NZ_JBITGY010000001.1"/>
</dbReference>
<name>A0ABW7YK29_9ACTN</name>
<dbReference type="Proteomes" id="UP001612741">
    <property type="component" value="Unassembled WGS sequence"/>
</dbReference>
<dbReference type="EMBL" id="JBITGY010000001">
    <property type="protein sequence ID" value="MFI6496252.1"/>
    <property type="molecule type" value="Genomic_DNA"/>
</dbReference>
<evidence type="ECO:0000313" key="1">
    <source>
        <dbReference type="EMBL" id="MFI6496252.1"/>
    </source>
</evidence>
<evidence type="ECO:0000313" key="2">
    <source>
        <dbReference type="Proteomes" id="UP001612741"/>
    </source>
</evidence>
<comment type="caution">
    <text evidence="1">The sequence shown here is derived from an EMBL/GenBank/DDBJ whole genome shotgun (WGS) entry which is preliminary data.</text>
</comment>
<protein>
    <recommendedName>
        <fullName evidence="3">ImmA/IrrE family metallo-endopeptidase</fullName>
    </recommendedName>
</protein>
<reference evidence="1 2" key="1">
    <citation type="submission" date="2024-10" db="EMBL/GenBank/DDBJ databases">
        <title>The Natural Products Discovery Center: Release of the First 8490 Sequenced Strains for Exploring Actinobacteria Biosynthetic Diversity.</title>
        <authorList>
            <person name="Kalkreuter E."/>
            <person name="Kautsar S.A."/>
            <person name="Yang D."/>
            <person name="Bader C.D."/>
            <person name="Teijaro C.N."/>
            <person name="Fluegel L."/>
            <person name="Davis C.M."/>
            <person name="Simpson J.R."/>
            <person name="Lauterbach L."/>
            <person name="Steele A.D."/>
            <person name="Gui C."/>
            <person name="Meng S."/>
            <person name="Li G."/>
            <person name="Viehrig K."/>
            <person name="Ye F."/>
            <person name="Su P."/>
            <person name="Kiefer A.F."/>
            <person name="Nichols A."/>
            <person name="Cepeda A.J."/>
            <person name="Yan W."/>
            <person name="Fan B."/>
            <person name="Jiang Y."/>
            <person name="Adhikari A."/>
            <person name="Zheng C.-J."/>
            <person name="Schuster L."/>
            <person name="Cowan T.M."/>
            <person name="Smanski M.J."/>
            <person name="Chevrette M.G."/>
            <person name="De Carvalho L.P.S."/>
            <person name="Shen B."/>
        </authorList>
    </citation>
    <scope>NUCLEOTIDE SEQUENCE [LARGE SCALE GENOMIC DNA]</scope>
    <source>
        <strain evidence="1 2">NPDC050545</strain>
    </source>
</reference>
<keyword evidence="2" id="KW-1185">Reference proteome</keyword>
<evidence type="ECO:0008006" key="3">
    <source>
        <dbReference type="Google" id="ProtNLM"/>
    </source>
</evidence>
<organism evidence="1 2">
    <name type="scientific">Nonomuraea typhae</name>
    <dbReference type="NCBI Taxonomy" id="2603600"/>
    <lineage>
        <taxon>Bacteria</taxon>
        <taxon>Bacillati</taxon>
        <taxon>Actinomycetota</taxon>
        <taxon>Actinomycetes</taxon>
        <taxon>Streptosporangiales</taxon>
        <taxon>Streptosporangiaceae</taxon>
        <taxon>Nonomuraea</taxon>
    </lineage>
</organism>
<proteinExistence type="predicted"/>
<sequence>MIDDHVRAEIDALNAATGLVLRVAPETATARRLRDHAGDLIGELGRAGTWTRLRRVREEADRLRAEALDYAHAVMLRGHPLGEDDGAARALARHLCERAGLPGDVEIIASSGPESFTRVADLIRLPPHADVWHLPVLAHELGHYVIHEARHVRVGDERPLRERAGTSPQNELIADCYATYAVGPAYPLSCICLRIDPQELDLAPETHPPWRVRVHTMAEMLRLMSRQHGTQQYGGAVESWIRPAWTELTGEDAIDPGRHTAPMPASAILRLLERHLPRARYDAGYGVDGAERVLNGQKNVRRSGISPAHVLNAAWRLRRDGRRSPEVNRRAMALLLEAA</sequence>
<gene>
    <name evidence="1" type="ORF">ACIBG2_02655</name>
</gene>
<accession>A0ABW7YK29</accession>